<dbReference type="RefSeq" id="XP_039133303.1">
    <property type="nucleotide sequence ID" value="XM_039277369.1"/>
</dbReference>
<feature type="compositionally biased region" description="Basic and acidic residues" evidence="1">
    <location>
        <begin position="17"/>
        <end position="29"/>
    </location>
</feature>
<proteinExistence type="predicted"/>
<dbReference type="PROSITE" id="PS50829">
    <property type="entry name" value="GYF"/>
    <property type="match status" value="1"/>
</dbReference>
<feature type="region of interest" description="Disordered" evidence="1">
    <location>
        <begin position="1"/>
        <end position="39"/>
    </location>
</feature>
<dbReference type="PANTHER" id="PTHR46992">
    <property type="entry name" value="GYF DOMAIN-CONTAINING PROTEIN"/>
    <property type="match status" value="1"/>
</dbReference>
<sequence>MVNGKLDLMPPANGRAFRVDPSERNEETKGILGPAIESRDQVNLDSIIPLSPQWLHAKPNDSKSWSSASVKDNWRLDGSYQKKDWRRNVPDTGSHCWHEEERETGLLGRKERKKEGDKDNGHRKNERRSDNVPVREFVDSRSSLSSDRLPEVTSRTPGHDSRRDSKWMSSWGSEEKEKDSRYERRKDQDREDACAEKQSSVGTNRLVPESDSRDKWRPRHRQDVVSGVTSSHRAALGGRGEGSIVGFTFGRGRSNCSRTSDSRVSGAGPIGAACDNKIDLHGKSGQCTEIFRYPRGKLLDIYKQKDLAFSDNITVGLEDVPSITGSSSIQPLAFVSPDAEELALLDGIWNGSIIGGEVCSDSTKYNFGRADKKEMVQSDTVNHLYGCSTSFINQLKQKELWTRTNAKLRSMGQSLVARSLSVVEEVGHHNIALPGCNQTEPEQAVCQMSSIYADGHVADPSLIKDAKFEDMNSDLPIDDASILPDDSKCLLDTSFILKTSQSDLHHQNINNETKQSRQHTPHELSLFYRDPQGDIQGPFLGVDIVSWFEQGFFDADLLVCLSDSPEGSPFMRLGEVMPYLTPSALTGNASEDSINLGSSTPSGFIDAGVTKGQHRISIVSPEPEVQPGICKPDDLVNPQYEMLPLSLSETTDIVSTGKQNFHESADQDVEVVLYPGRSLARPESSTEKLADNLPNLPTSSKANYIQGNDLDESSLNVIADGDLHPLGLLWSELTGAISKGPLSSNLSDLSDRENIFCPATGGEGYFAGYRQESLDPACDFSVHDAWSGKFSAGSGSNAAYNALHESRLQNRELQANQFSFKERFLSQLFQNTQLPQCGGLMFPHEGLHLTGTYADEVHGSLQDNLFKNQGHVDGEHLLQFRSQPKQQIQQLQYLKQQSDQEQHIQQLQQLQQPCHQQMHTQQFHLQQLCDQQQVRHYKFQLLQRLQHQQREEQKQIVLKQLMDQQLMDQQSCIPEFQASHINPLKEGNMLNFLSRQPHLHEMQQCYPPVMRQHDPSIDRFIQAKLGHNLDEHIEDLFQAVPHANHGEMHSMEHLRFDPQQEQRQRQQFTKTLLSWPDVEEDRRSGGVCSVNEHGQFVGAASYPQHIRSAGPSPLDFLQHQGAQQGPYRLNSESFERINPSENILRSNTDLVNILPQLDRQGIHGLHDETLSSAKMARFPSAVPFHQKLIDRQWSDSNEGMPQNTVGLQLNQLSLEDKHQNRGMNFKFNHHVEDAHSWAPFTGNDGISRPSSNNLPQQNLGLQSSRYPGFINSAALPSYETNEASWPLSGSAIDHSRRLQDRVFTRNSQHQGIGHSPKGQLMNSNLEDHTNRIETHGGFAFSPVPESFIKYQGSMFTRNGSDEVIDDSKVLNYEPLSGINGKKHDYELVKVAAFESDPPDSRVEPVRNSYANHGVLEDNASIRHASVSKSGGSLSFSNNGVGADNSFARDRVIKRVPAIPVEEGGDSLMKLSQEPQILASRVSPSELSFNQQTRQINLSKFSSTEDGRQQLRRSSPSPVPETPAAGKDGAKQASFVDKLKSTRKTAASEYNTNTDTQDTGSAQNTKKKGKKGKQIDPSLLGFKVQSNRRLKGEIHRLND</sequence>
<feature type="compositionally biased region" description="Polar residues" evidence="1">
    <location>
        <begin position="1543"/>
        <end position="1563"/>
    </location>
</feature>
<evidence type="ECO:0000313" key="3">
    <source>
        <dbReference type="Proteomes" id="UP001515500"/>
    </source>
</evidence>
<dbReference type="Pfam" id="PF02213">
    <property type="entry name" value="GYF"/>
    <property type="match status" value="1"/>
</dbReference>
<feature type="compositionally biased region" description="Basic and acidic residues" evidence="1">
    <location>
        <begin position="1589"/>
        <end position="1598"/>
    </location>
</feature>
<dbReference type="Proteomes" id="UP001515500">
    <property type="component" value="Chromosome 10"/>
</dbReference>
<feature type="compositionally biased region" description="Basic and acidic residues" evidence="1">
    <location>
        <begin position="72"/>
        <end position="89"/>
    </location>
</feature>
<evidence type="ECO:0000259" key="2">
    <source>
        <dbReference type="PROSITE" id="PS50829"/>
    </source>
</evidence>
<dbReference type="InterPro" id="IPR035445">
    <property type="entry name" value="GYF-like_dom_sf"/>
</dbReference>
<dbReference type="PANTHER" id="PTHR46992:SF1">
    <property type="entry name" value="GYF DOMAIN-CONTAINING PROTEIN"/>
    <property type="match status" value="1"/>
</dbReference>
<evidence type="ECO:0000256" key="1">
    <source>
        <dbReference type="SAM" id="MobiDB-lite"/>
    </source>
</evidence>
<feature type="domain" description="GYF" evidence="2">
    <location>
        <begin position="523"/>
        <end position="574"/>
    </location>
</feature>
<feature type="region of interest" description="Disordered" evidence="1">
    <location>
        <begin position="1481"/>
        <end position="1598"/>
    </location>
</feature>
<feature type="compositionally biased region" description="Basic and acidic residues" evidence="1">
    <location>
        <begin position="173"/>
        <end position="195"/>
    </location>
</feature>
<accession>A0AB40C2B4</accession>
<gene>
    <name evidence="4" type="primary">LOC120270372</name>
</gene>
<dbReference type="InterPro" id="IPR003169">
    <property type="entry name" value="GYF"/>
</dbReference>
<feature type="compositionally biased region" description="Polar residues" evidence="1">
    <location>
        <begin position="1481"/>
        <end position="1501"/>
    </location>
</feature>
<dbReference type="SUPFAM" id="SSF55277">
    <property type="entry name" value="GYF domain"/>
    <property type="match status" value="1"/>
</dbReference>
<name>A0AB40C2B4_DIOCR</name>
<dbReference type="GeneID" id="120270372"/>
<feature type="compositionally biased region" description="Basic and acidic residues" evidence="1">
    <location>
        <begin position="157"/>
        <end position="166"/>
    </location>
</feature>
<keyword evidence="3" id="KW-1185">Reference proteome</keyword>
<dbReference type="Gene3D" id="3.30.1490.40">
    <property type="match status" value="1"/>
</dbReference>
<reference evidence="4" key="1">
    <citation type="submission" date="2025-08" db="UniProtKB">
        <authorList>
            <consortium name="RefSeq"/>
        </authorList>
    </citation>
    <scope>IDENTIFICATION</scope>
</reference>
<organism evidence="3 4">
    <name type="scientific">Dioscorea cayennensis subsp. rotundata</name>
    <name type="common">White Guinea yam</name>
    <name type="synonym">Dioscorea rotundata</name>
    <dbReference type="NCBI Taxonomy" id="55577"/>
    <lineage>
        <taxon>Eukaryota</taxon>
        <taxon>Viridiplantae</taxon>
        <taxon>Streptophyta</taxon>
        <taxon>Embryophyta</taxon>
        <taxon>Tracheophyta</taxon>
        <taxon>Spermatophyta</taxon>
        <taxon>Magnoliopsida</taxon>
        <taxon>Liliopsida</taxon>
        <taxon>Dioscoreales</taxon>
        <taxon>Dioscoreaceae</taxon>
        <taxon>Dioscorea</taxon>
    </lineage>
</organism>
<feature type="region of interest" description="Disordered" evidence="1">
    <location>
        <begin position="53"/>
        <end position="237"/>
    </location>
</feature>
<dbReference type="SMART" id="SM00444">
    <property type="entry name" value="GYF"/>
    <property type="match status" value="1"/>
</dbReference>
<protein>
    <submittedName>
        <fullName evidence="4">Uncharacterized protein LOC120270372</fullName>
    </submittedName>
</protein>
<feature type="compositionally biased region" description="Basic and acidic residues" evidence="1">
    <location>
        <begin position="113"/>
        <end position="130"/>
    </location>
</feature>
<evidence type="ECO:0000313" key="4">
    <source>
        <dbReference type="RefSeq" id="XP_039133303.1"/>
    </source>
</evidence>